<feature type="transmembrane region" description="Helical" evidence="11">
    <location>
        <begin position="215"/>
        <end position="234"/>
    </location>
</feature>
<dbReference type="KEGG" id="dgg:DGI_1928"/>
<comment type="similarity">
    <text evidence="3">Belongs to the binding-protein-dependent transport system permease family. HisMQ subfamily.</text>
</comment>
<dbReference type="PANTHER" id="PTHR30614">
    <property type="entry name" value="MEMBRANE COMPONENT OF AMINO ACID ABC TRANSPORTER"/>
    <property type="match status" value="1"/>
</dbReference>
<reference evidence="14" key="2">
    <citation type="submission" date="2013-07" db="EMBL/GenBank/DDBJ databases">
        <authorList>
            <person name="Morais-Silva F.O."/>
            <person name="Rezende A.M."/>
            <person name="Pimentel C."/>
            <person name="Resende D.M."/>
            <person name="Santos C.I."/>
            <person name="Clemente C."/>
            <person name="de Oliveira L.M."/>
            <person name="da Silva S.M."/>
            <person name="Costa D.A."/>
            <person name="Varela-Raposo A."/>
            <person name="Horacio E.C.A."/>
            <person name="Matos M."/>
            <person name="Flores O."/>
            <person name="Ruiz J.C."/>
            <person name="Rodrigues-Pousada C."/>
        </authorList>
    </citation>
    <scope>NUCLEOTIDE SEQUENCE [LARGE SCALE GENOMIC DNA]</scope>
    <source>
        <strain evidence="14">ATCC 19364 / DSM 1382 / NCIMB 9332 / VKM B-1759</strain>
    </source>
</reference>
<dbReference type="Pfam" id="PF00528">
    <property type="entry name" value="BPD_transp_1"/>
    <property type="match status" value="1"/>
</dbReference>
<dbReference type="InterPro" id="IPR035906">
    <property type="entry name" value="MetI-like_sf"/>
</dbReference>
<dbReference type="InterPro" id="IPR000515">
    <property type="entry name" value="MetI-like"/>
</dbReference>
<evidence type="ECO:0000256" key="8">
    <source>
        <dbReference type="ARBA" id="ARBA00022970"/>
    </source>
</evidence>
<keyword evidence="7 11" id="KW-0812">Transmembrane</keyword>
<dbReference type="InterPro" id="IPR043429">
    <property type="entry name" value="ArtM/GltK/GlnP/TcyL/YhdX-like"/>
</dbReference>
<reference evidence="13 14" key="1">
    <citation type="journal article" date="2013" name="J. Bacteriol.">
        <title>Roles of HynAB and Ech, the only two hydrogenases found in the model sulfate reducer Desulfovibrio gigas.</title>
        <authorList>
            <person name="Morais-Silva F.O."/>
            <person name="Santos C.I."/>
            <person name="Rodrigues R."/>
            <person name="Pereira I.A."/>
            <person name="Rodrigues-Pousada C."/>
        </authorList>
    </citation>
    <scope>NUCLEOTIDE SEQUENCE [LARGE SCALE GENOMIC DNA]</scope>
    <source>
        <strain evidence="14">ATCC 19364 / DSM 1382 / NCIMB 9332 / VKM B-1759</strain>
    </source>
</reference>
<evidence type="ECO:0000313" key="14">
    <source>
        <dbReference type="Proteomes" id="UP000016587"/>
    </source>
</evidence>
<keyword evidence="14" id="KW-1185">Reference proteome</keyword>
<keyword evidence="10 11" id="KW-0472">Membrane</keyword>
<dbReference type="FunFam" id="1.10.3720.10:FF:000033">
    <property type="entry name" value="Polar amino acid ABC transporter permease"/>
    <property type="match status" value="1"/>
</dbReference>
<evidence type="ECO:0000256" key="6">
    <source>
        <dbReference type="ARBA" id="ARBA00022475"/>
    </source>
</evidence>
<dbReference type="EMBL" id="CP006585">
    <property type="protein sequence ID" value="AGW13708.1"/>
    <property type="molecule type" value="Genomic_DNA"/>
</dbReference>
<evidence type="ECO:0000259" key="12">
    <source>
        <dbReference type="PROSITE" id="PS50928"/>
    </source>
</evidence>
<dbReference type="GO" id="GO:0022857">
    <property type="term" value="F:transmembrane transporter activity"/>
    <property type="evidence" value="ECO:0007669"/>
    <property type="project" value="InterPro"/>
</dbReference>
<evidence type="ECO:0000256" key="2">
    <source>
        <dbReference type="ARBA" id="ARBA00004429"/>
    </source>
</evidence>
<organism evidence="13 14">
    <name type="scientific">Megalodesulfovibrio gigas (strain ATCC 19364 / DSM 1382 / NCIMB 9332 / VKM B-1759)</name>
    <name type="common">Desulfovibrio gigas</name>
    <dbReference type="NCBI Taxonomy" id="1121448"/>
    <lineage>
        <taxon>Bacteria</taxon>
        <taxon>Pseudomonadati</taxon>
        <taxon>Thermodesulfobacteriota</taxon>
        <taxon>Desulfovibrionia</taxon>
        <taxon>Desulfovibrionales</taxon>
        <taxon>Desulfovibrionaceae</taxon>
        <taxon>Megalodesulfovibrio</taxon>
    </lineage>
</organism>
<dbReference type="PATRIC" id="fig|1121448.10.peg.1885"/>
<evidence type="ECO:0000256" key="11">
    <source>
        <dbReference type="RuleBase" id="RU363032"/>
    </source>
</evidence>
<name>T2GBN9_MEGG1</name>
<feature type="domain" description="ABC transmembrane type-1" evidence="12">
    <location>
        <begin position="46"/>
        <end position="234"/>
    </location>
</feature>
<evidence type="ECO:0000313" key="13">
    <source>
        <dbReference type="EMBL" id="AGW13708.1"/>
    </source>
</evidence>
<sequence>MRTRLLVRALLGATLVLVLWQMLGGIEYVWNWEVPWRYRSLYLQGMAYTVVVSVTAICLGLAVGIAAGLARVWPNVLLQELAGLYVACFRGTPLLVQIYIFYFCLAAVLRLQNALVVGTVCLACFSGAYIAEMVRAGVESIDAGQWEAARSTGMRYSQAMRHVIFPQAFRRIIPPVTGQFVSLIKDSSLLSVIAVRELTKAAEVVNATTYKTFEAYLPLAVLYLLLTYPFSLLAQRLERRMTNGRWR</sequence>
<comment type="function">
    <text evidence="1">Part of the binding-protein-dependent transport system for glutamine; probably responsible for the translocation of the substrate across the membrane.</text>
</comment>
<dbReference type="InterPro" id="IPR010065">
    <property type="entry name" value="AA_ABC_transptr_permease_3TM"/>
</dbReference>
<dbReference type="eggNOG" id="COG0765">
    <property type="taxonomic scope" value="Bacteria"/>
</dbReference>
<dbReference type="PANTHER" id="PTHR30614:SF20">
    <property type="entry name" value="GLUTAMINE TRANSPORT SYSTEM PERMEASE PROTEIN GLNP"/>
    <property type="match status" value="1"/>
</dbReference>
<dbReference type="STRING" id="1121448.DGI_1928"/>
<feature type="transmembrane region" description="Helical" evidence="11">
    <location>
        <begin position="114"/>
        <end position="131"/>
    </location>
</feature>
<dbReference type="SUPFAM" id="SSF161098">
    <property type="entry name" value="MetI-like"/>
    <property type="match status" value="1"/>
</dbReference>
<dbReference type="GO" id="GO:0006865">
    <property type="term" value="P:amino acid transport"/>
    <property type="evidence" value="ECO:0007669"/>
    <property type="project" value="UniProtKB-KW"/>
</dbReference>
<dbReference type="GO" id="GO:0043190">
    <property type="term" value="C:ATP-binding cassette (ABC) transporter complex"/>
    <property type="evidence" value="ECO:0007669"/>
    <property type="project" value="InterPro"/>
</dbReference>
<dbReference type="Gene3D" id="1.10.3720.10">
    <property type="entry name" value="MetI-like"/>
    <property type="match status" value="1"/>
</dbReference>
<evidence type="ECO:0000256" key="5">
    <source>
        <dbReference type="ARBA" id="ARBA00022448"/>
    </source>
</evidence>
<dbReference type="CDD" id="cd06261">
    <property type="entry name" value="TM_PBP2"/>
    <property type="match status" value="1"/>
</dbReference>
<dbReference type="AlphaFoldDB" id="T2GBN9"/>
<evidence type="ECO:0000256" key="7">
    <source>
        <dbReference type="ARBA" id="ARBA00022692"/>
    </source>
</evidence>
<keyword evidence="9 11" id="KW-1133">Transmembrane helix</keyword>
<accession>T2GBN9</accession>
<gene>
    <name evidence="13" type="ORF">DGI_1928</name>
</gene>
<keyword evidence="6" id="KW-1003">Cell membrane</keyword>
<proteinExistence type="inferred from homology"/>
<evidence type="ECO:0000256" key="3">
    <source>
        <dbReference type="ARBA" id="ARBA00010072"/>
    </source>
</evidence>
<evidence type="ECO:0000256" key="10">
    <source>
        <dbReference type="ARBA" id="ARBA00023136"/>
    </source>
</evidence>
<dbReference type="PROSITE" id="PS50928">
    <property type="entry name" value="ABC_TM1"/>
    <property type="match status" value="1"/>
</dbReference>
<feature type="transmembrane region" description="Helical" evidence="11">
    <location>
        <begin position="82"/>
        <end position="108"/>
    </location>
</feature>
<evidence type="ECO:0000256" key="1">
    <source>
        <dbReference type="ARBA" id="ARBA00003159"/>
    </source>
</evidence>
<dbReference type="NCBIfam" id="TIGR01726">
    <property type="entry name" value="HEQRo_perm_3TM"/>
    <property type="match status" value="1"/>
</dbReference>
<comment type="subcellular location">
    <subcellularLocation>
        <location evidence="2">Cell inner membrane</location>
        <topology evidence="2">Multi-pass membrane protein</topology>
    </subcellularLocation>
    <subcellularLocation>
        <location evidence="11">Cell membrane</location>
        <topology evidence="11">Multi-pass membrane protein</topology>
    </subcellularLocation>
</comment>
<keyword evidence="5 11" id="KW-0813">Transport</keyword>
<keyword evidence="8" id="KW-0029">Amino-acid transport</keyword>
<evidence type="ECO:0000256" key="9">
    <source>
        <dbReference type="ARBA" id="ARBA00022989"/>
    </source>
</evidence>
<dbReference type="Proteomes" id="UP000016587">
    <property type="component" value="Chromosome"/>
</dbReference>
<dbReference type="HOGENOM" id="CLU_019602_1_1_7"/>
<feature type="transmembrane region" description="Helical" evidence="11">
    <location>
        <begin position="41"/>
        <end position="70"/>
    </location>
</feature>
<evidence type="ECO:0000256" key="4">
    <source>
        <dbReference type="ARBA" id="ARBA00016506"/>
    </source>
</evidence>
<protein>
    <recommendedName>
        <fullName evidence="4">Putative glutamine transport system permease protein GlnP</fullName>
    </recommendedName>
</protein>